<evidence type="ECO:0000313" key="2">
    <source>
        <dbReference type="EMBL" id="TMQ76662.1"/>
    </source>
</evidence>
<dbReference type="Pfam" id="PF12706">
    <property type="entry name" value="Lactamase_B_2"/>
    <property type="match status" value="1"/>
</dbReference>
<dbReference type="PANTHER" id="PTHR47619">
    <property type="entry name" value="METALLO-HYDROLASE YYCJ-RELATED"/>
    <property type="match status" value="1"/>
</dbReference>
<evidence type="ECO:0000313" key="3">
    <source>
        <dbReference type="Proteomes" id="UP000306324"/>
    </source>
</evidence>
<gene>
    <name evidence="2" type="ORF">ACCUM_4095</name>
</gene>
<dbReference type="EMBL" id="SWAD01000044">
    <property type="protein sequence ID" value="TMQ76662.1"/>
    <property type="molecule type" value="Genomic_DNA"/>
</dbReference>
<dbReference type="AlphaFoldDB" id="A0A5S4EMR5"/>
<proteinExistence type="predicted"/>
<dbReference type="InterPro" id="IPR052533">
    <property type="entry name" value="WalJ/YycJ-like"/>
</dbReference>
<dbReference type="GO" id="GO:0016787">
    <property type="term" value="F:hydrolase activity"/>
    <property type="evidence" value="ECO:0007669"/>
    <property type="project" value="UniProtKB-KW"/>
</dbReference>
<keyword evidence="3" id="KW-1185">Reference proteome</keyword>
<comment type="caution">
    <text evidence="2">The sequence shown here is derived from an EMBL/GenBank/DDBJ whole genome shotgun (WGS) entry which is preliminary data.</text>
</comment>
<evidence type="ECO:0000259" key="1">
    <source>
        <dbReference type="SMART" id="SM00849"/>
    </source>
</evidence>
<dbReference type="Gene3D" id="3.60.15.10">
    <property type="entry name" value="Ribonuclease Z/Hydroxyacylglutathione hydrolase-like"/>
    <property type="match status" value="1"/>
</dbReference>
<dbReference type="PANTHER" id="PTHR47619:SF1">
    <property type="entry name" value="EXODEOXYRIBONUCLEASE WALJ"/>
    <property type="match status" value="1"/>
</dbReference>
<dbReference type="SUPFAM" id="SSF56281">
    <property type="entry name" value="Metallo-hydrolase/oxidoreductase"/>
    <property type="match status" value="1"/>
</dbReference>
<dbReference type="SMART" id="SM00849">
    <property type="entry name" value="Lactamase_B"/>
    <property type="match status" value="1"/>
</dbReference>
<dbReference type="InterPro" id="IPR036866">
    <property type="entry name" value="RibonucZ/Hydroxyglut_hydro"/>
</dbReference>
<protein>
    <submittedName>
        <fullName evidence="2">Metal-dependent hydrolases of the beta-lactamase superfamily I</fullName>
    </submittedName>
</protein>
<name>A0A5S4EMR5_9PROT</name>
<organism evidence="2 3">
    <name type="scientific">Candidatus Accumulibacter phosphatis</name>
    <dbReference type="NCBI Taxonomy" id="327160"/>
    <lineage>
        <taxon>Bacteria</taxon>
        <taxon>Pseudomonadati</taxon>
        <taxon>Pseudomonadota</taxon>
        <taxon>Betaproteobacteria</taxon>
        <taxon>Candidatus Accumulibacter</taxon>
    </lineage>
</organism>
<dbReference type="Proteomes" id="UP000306324">
    <property type="component" value="Unassembled WGS sequence"/>
</dbReference>
<feature type="domain" description="Metallo-beta-lactamase" evidence="1">
    <location>
        <begin position="14"/>
        <end position="192"/>
    </location>
</feature>
<sequence>MQMIRFASLGSGSQGNALLVDAGKTKVLLDCGFSARITTARLARLGTVPGDLAAIVVTHEHADHVAGVFAFARNYQLTVYLTHGTYVAASKGRATLPVCRLINGHTCFAIGGLEVWPFPVPHDAREPVQYAFRDGQHCLGVLTDSGSITPHIVQVLGACDGLVLECNHDQALLAASRYPVRLKQRIAGRFGHLENGQAAAFLRQVDTRRLQHLVAAHLSQENNRPELAARALASALGCSEDWIAVADQDAGFDWRQLR</sequence>
<accession>A0A5S4EMR5</accession>
<dbReference type="InterPro" id="IPR001279">
    <property type="entry name" value="Metallo-B-lactamas"/>
</dbReference>
<keyword evidence="2" id="KW-0378">Hydrolase</keyword>
<reference evidence="2 3" key="1">
    <citation type="submission" date="2019-04" db="EMBL/GenBank/DDBJ databases">
        <title>A novel phosphate-accumulating bacterium identified in bioreactor for phosphate removal from wastewater.</title>
        <authorList>
            <person name="Kotlyarov R.Y."/>
            <person name="Beletsky A.V."/>
            <person name="Kallistova A.Y."/>
            <person name="Dorofeev A.G."/>
            <person name="Nikolaev Y.Y."/>
            <person name="Pimenov N.V."/>
            <person name="Ravin N.V."/>
            <person name="Mardanov A.V."/>
        </authorList>
    </citation>
    <scope>NUCLEOTIDE SEQUENCE [LARGE SCALE GENOMIC DNA]</scope>
    <source>
        <strain evidence="2 3">Bin19</strain>
    </source>
</reference>